<dbReference type="RefSeq" id="WP_084119399.1">
    <property type="nucleotide sequence ID" value="NZ_LT838813.1"/>
</dbReference>
<accession>A0A1W2H0Y8</accession>
<evidence type="ECO:0000256" key="1">
    <source>
        <dbReference type="ARBA" id="ARBA00004370"/>
    </source>
</evidence>
<evidence type="ECO:0000256" key="3">
    <source>
        <dbReference type="ARBA" id="ARBA00022692"/>
    </source>
</evidence>
<gene>
    <name evidence="6" type="ORF">SAMN00777080_1178</name>
</gene>
<reference evidence="7" key="1">
    <citation type="submission" date="2017-04" db="EMBL/GenBank/DDBJ databases">
        <authorList>
            <person name="Varghese N."/>
            <person name="Submissions S."/>
        </authorList>
    </citation>
    <scope>NUCLEOTIDE SEQUENCE [LARGE SCALE GENOMIC DNA]</scope>
    <source>
        <strain evidence="7">DSM 16537</strain>
    </source>
</reference>
<keyword evidence="4" id="KW-0472">Membrane</keyword>
<evidence type="ECO:0000313" key="7">
    <source>
        <dbReference type="Proteomes" id="UP000192333"/>
    </source>
</evidence>
<evidence type="ECO:0000313" key="6">
    <source>
        <dbReference type="EMBL" id="SMD42617.1"/>
    </source>
</evidence>
<sequence length="379" mass="43606">MKWATLLFLIPLLVIPKVYAQVESDSIHKAGSIEKVFDLGDKVINMISGESWAFIPAVVYSPETSLGIGIRAIKLFRHKGEESPNLRPSSLPITLLYTLNNQTIFSTELDLWSNEDKDHINTRLELSNFPFRYYGIGNDPITEEGEYYTTRYAYFHFNYEREILPGLYFGPRYEFRIDDINERVPGGILETTQVPGYDGQRISGLGLLLTLDTRDNIFQPTKGWLNRVGWMGFASFLGSNFSFNQYNIDFRKYIKTNDKQVLALQSWLSFTTGNPPFQHISLIGGSDRMRGYFEGRYRDNHAMVYQAEYRIPIYRNLGMVAFAHTGQVASQVSEFGLKRFRYGGGFGFRYRLNQEGLNIRLDFAIGDQKAFYFGLNEVI</sequence>
<comment type="subcellular location">
    <subcellularLocation>
        <location evidence="1">Membrane</location>
    </subcellularLocation>
</comment>
<dbReference type="PANTHER" id="PTHR12815">
    <property type="entry name" value="SORTING AND ASSEMBLY MACHINERY SAMM50 PROTEIN FAMILY MEMBER"/>
    <property type="match status" value="1"/>
</dbReference>
<keyword evidence="2" id="KW-1134">Transmembrane beta strand</keyword>
<organism evidence="6 7">
    <name type="scientific">Aquiflexum balticum DSM 16537</name>
    <dbReference type="NCBI Taxonomy" id="758820"/>
    <lineage>
        <taxon>Bacteria</taxon>
        <taxon>Pseudomonadati</taxon>
        <taxon>Bacteroidota</taxon>
        <taxon>Cytophagia</taxon>
        <taxon>Cytophagales</taxon>
        <taxon>Cyclobacteriaceae</taxon>
        <taxon>Aquiflexum</taxon>
    </lineage>
</organism>
<evidence type="ECO:0000256" key="2">
    <source>
        <dbReference type="ARBA" id="ARBA00022452"/>
    </source>
</evidence>
<dbReference type="OrthoDB" id="9771071at2"/>
<dbReference type="AlphaFoldDB" id="A0A1W2H0Y8"/>
<dbReference type="InterPro" id="IPR039910">
    <property type="entry name" value="D15-like"/>
</dbReference>
<dbReference type="EMBL" id="LT838813">
    <property type="protein sequence ID" value="SMD42617.1"/>
    <property type="molecule type" value="Genomic_DNA"/>
</dbReference>
<proteinExistence type="predicted"/>
<keyword evidence="3" id="KW-0812">Transmembrane</keyword>
<dbReference type="GO" id="GO:0019867">
    <property type="term" value="C:outer membrane"/>
    <property type="evidence" value="ECO:0007669"/>
    <property type="project" value="InterPro"/>
</dbReference>
<protein>
    <submittedName>
        <fullName evidence="6">Outer membrane protein/protective antigen OMA87</fullName>
    </submittedName>
</protein>
<evidence type="ECO:0000256" key="4">
    <source>
        <dbReference type="ARBA" id="ARBA00023136"/>
    </source>
</evidence>
<dbReference type="Proteomes" id="UP000192333">
    <property type="component" value="Chromosome I"/>
</dbReference>
<dbReference type="Gene3D" id="2.40.160.50">
    <property type="entry name" value="membrane protein fhac: a member of the omp85/tpsb transporter family"/>
    <property type="match status" value="1"/>
</dbReference>
<name>A0A1W2H0Y8_9BACT</name>
<keyword evidence="7" id="KW-1185">Reference proteome</keyword>
<dbReference type="PANTHER" id="PTHR12815:SF18">
    <property type="entry name" value="SORTING AND ASSEMBLY MACHINERY COMPONENT 50 HOMOLOG"/>
    <property type="match status" value="1"/>
</dbReference>
<dbReference type="InterPro" id="IPR000184">
    <property type="entry name" value="Bac_surfAg_D15"/>
</dbReference>
<dbReference type="Pfam" id="PF01103">
    <property type="entry name" value="Omp85"/>
    <property type="match status" value="1"/>
</dbReference>
<dbReference type="STRING" id="758820.SAMN00777080_1178"/>
<evidence type="ECO:0000259" key="5">
    <source>
        <dbReference type="Pfam" id="PF01103"/>
    </source>
</evidence>
<feature type="domain" description="Bacterial surface antigen (D15)" evidence="5">
    <location>
        <begin position="193"/>
        <end position="375"/>
    </location>
</feature>